<dbReference type="EMBL" id="JABZRB010000261">
    <property type="protein sequence ID" value="MBF1305767.1"/>
    <property type="molecule type" value="Genomic_DNA"/>
</dbReference>
<name>A0A930H2I5_9FIRM</name>
<dbReference type="InterPro" id="IPR015117">
    <property type="entry name" value="IdeS"/>
</dbReference>
<dbReference type="InterPro" id="IPR038765">
    <property type="entry name" value="Papain-like_cys_pep_sf"/>
</dbReference>
<gene>
    <name evidence="2" type="ORF">HXM91_07975</name>
</gene>
<evidence type="ECO:0000259" key="1">
    <source>
        <dbReference type="Pfam" id="PF09028"/>
    </source>
</evidence>
<accession>A0A930H2I5</accession>
<reference evidence="2" key="1">
    <citation type="submission" date="2020-04" db="EMBL/GenBank/DDBJ databases">
        <title>Deep metagenomics examines the oral microbiome during advanced dental caries in children, revealing novel taxa and co-occurrences with host molecules.</title>
        <authorList>
            <person name="Baker J.L."/>
            <person name="Morton J.T."/>
            <person name="Dinis M."/>
            <person name="Alvarez R."/>
            <person name="Tran N.C."/>
            <person name="Knight R."/>
            <person name="Edlund A."/>
        </authorList>
    </citation>
    <scope>NUCLEOTIDE SEQUENCE</scope>
    <source>
        <strain evidence="2">JCVI_48_bin.5</strain>
    </source>
</reference>
<organism evidence="2 3">
    <name type="scientific">Oribacterium sinus</name>
    <dbReference type="NCBI Taxonomy" id="237576"/>
    <lineage>
        <taxon>Bacteria</taxon>
        <taxon>Bacillati</taxon>
        <taxon>Bacillota</taxon>
        <taxon>Clostridia</taxon>
        <taxon>Lachnospirales</taxon>
        <taxon>Lachnospiraceae</taxon>
        <taxon>Oribacterium</taxon>
    </lineage>
</organism>
<dbReference type="SUPFAM" id="SSF54001">
    <property type="entry name" value="Cysteine proteinases"/>
    <property type="match status" value="1"/>
</dbReference>
<feature type="domain" description="Ig protease IdeS" evidence="1">
    <location>
        <begin position="1"/>
        <end position="165"/>
    </location>
</feature>
<comment type="caution">
    <text evidence="2">The sequence shown here is derived from an EMBL/GenBank/DDBJ whole genome shotgun (WGS) entry which is preliminary data.</text>
</comment>
<evidence type="ECO:0000313" key="3">
    <source>
        <dbReference type="Proteomes" id="UP000780721"/>
    </source>
</evidence>
<dbReference type="AlphaFoldDB" id="A0A930H2I5"/>
<dbReference type="Pfam" id="PF09028">
    <property type="entry name" value="Mac-1"/>
    <property type="match status" value="1"/>
</dbReference>
<dbReference type="GO" id="GO:0008233">
    <property type="term" value="F:peptidase activity"/>
    <property type="evidence" value="ECO:0007669"/>
    <property type="project" value="InterPro"/>
</dbReference>
<evidence type="ECO:0000313" key="2">
    <source>
        <dbReference type="EMBL" id="MBF1305767.1"/>
    </source>
</evidence>
<dbReference type="Proteomes" id="UP000780721">
    <property type="component" value="Unassembled WGS sequence"/>
</dbReference>
<feature type="non-terminal residue" evidence="2">
    <location>
        <position position="1"/>
    </location>
</feature>
<protein>
    <recommendedName>
        <fullName evidence="1">Ig protease IdeS domain-containing protein</fullName>
    </recommendedName>
</protein>
<sequence>YGNNETGYYAVPLMDLFLNGYTPKEDRKTNIEDKNLQPDARGGFLYGIIGTKPQTGMQSVNGLSDLGNSLQHYLSNNFVVCLSYTTFSYNHVVTLWGAEYDESGLLRAVYVTDSDDQDETGVETDVAMKRYVVKGKGNLSFLSNAISEGANGAKINSLQYLRFGGEADLEE</sequence>
<proteinExistence type="predicted"/>
<dbReference type="Gene3D" id="3.90.70.10">
    <property type="entry name" value="Cysteine proteinases"/>
    <property type="match status" value="1"/>
</dbReference>